<dbReference type="EMBL" id="JAIFTX010000004">
    <property type="protein sequence ID" value="MBX7289989.1"/>
    <property type="molecule type" value="Genomic_DNA"/>
</dbReference>
<comment type="caution">
    <text evidence="1">The sequence shown here is derived from an EMBL/GenBank/DDBJ whole genome shotgun (WGS) entry which is preliminary data.</text>
</comment>
<evidence type="ECO:0000313" key="2">
    <source>
        <dbReference type="Proteomes" id="UP000775179"/>
    </source>
</evidence>
<evidence type="ECO:0000313" key="1">
    <source>
        <dbReference type="EMBL" id="MBX7289989.1"/>
    </source>
</evidence>
<dbReference type="Proteomes" id="UP000775179">
    <property type="component" value="Unassembled WGS sequence"/>
</dbReference>
<name>A0ABD4REW6_9CLOT</name>
<dbReference type="RefSeq" id="WP_021874849.1">
    <property type="nucleotide sequence ID" value="NZ_CP018624.1"/>
</dbReference>
<organism evidence="1 2">
    <name type="scientific">Clostridium chauvoei</name>
    <dbReference type="NCBI Taxonomy" id="46867"/>
    <lineage>
        <taxon>Bacteria</taxon>
        <taxon>Bacillati</taxon>
        <taxon>Bacillota</taxon>
        <taxon>Clostridia</taxon>
        <taxon>Eubacteriales</taxon>
        <taxon>Clostridiaceae</taxon>
        <taxon>Clostridium</taxon>
    </lineage>
</organism>
<sequence length="139" mass="16055">MVKDVDCISKAILNYFDNNISEHINREAKEFILEKDSLSKYDLMRCNYKIKKLENRNQLDIVNFGFVYLYTLSKILNSNLVFGEDLVTVKKVFFETRDAVLDYLKMSIDEEALRDKLDLALSSLGLSSEAIDKIKALSI</sequence>
<gene>
    <name evidence="1" type="ORF">K4H94_02850</name>
</gene>
<proteinExistence type="predicted"/>
<dbReference type="GeneID" id="66300860"/>
<accession>A0ABD4REW6</accession>
<dbReference type="KEGG" id="cchv:BTM20_03205"/>
<dbReference type="AlphaFoldDB" id="A0ABD4REW6"/>
<reference evidence="1 2" key="1">
    <citation type="submission" date="2021-08" db="EMBL/GenBank/DDBJ databases">
        <title>Genome sequence analysis of Clostridium chauvoei strains of European origin and evaluation of typing options for outbreak investigations.</title>
        <authorList>
            <person name="Abdel-Glil M."/>
            <person name="Thomas P."/>
            <person name="Seyboldt C."/>
        </authorList>
    </citation>
    <scope>NUCLEOTIDE SEQUENCE [LARGE SCALE GENOMIC DNA]</scope>
    <source>
        <strain evidence="1 2">S0260-09</strain>
    </source>
</reference>
<protein>
    <submittedName>
        <fullName evidence="1">Uncharacterized protein</fullName>
    </submittedName>
</protein>